<comment type="catalytic activity">
    <reaction evidence="7 8">
        <text>L-methionyl-tRNA(fMet) + (6R)-10-formyltetrahydrofolate = N-formyl-L-methionyl-tRNA(fMet) + (6S)-5,6,7,8-tetrahydrofolate + H(+)</text>
        <dbReference type="Rhea" id="RHEA:24380"/>
        <dbReference type="Rhea" id="RHEA-COMP:9952"/>
        <dbReference type="Rhea" id="RHEA-COMP:9953"/>
        <dbReference type="ChEBI" id="CHEBI:15378"/>
        <dbReference type="ChEBI" id="CHEBI:57453"/>
        <dbReference type="ChEBI" id="CHEBI:78530"/>
        <dbReference type="ChEBI" id="CHEBI:78844"/>
        <dbReference type="ChEBI" id="CHEBI:195366"/>
        <dbReference type="EC" id="2.1.2.9"/>
    </reaction>
</comment>
<dbReference type="InterPro" id="IPR036477">
    <property type="entry name" value="Formyl_transf_N_sf"/>
</dbReference>
<dbReference type="Gene3D" id="3.40.50.170">
    <property type="entry name" value="Formyl transferase, N-terminal domain"/>
    <property type="match status" value="1"/>
</dbReference>
<evidence type="ECO:0000259" key="9">
    <source>
        <dbReference type="Pfam" id="PF00551"/>
    </source>
</evidence>
<feature type="binding site" evidence="8">
    <location>
        <begin position="114"/>
        <end position="117"/>
    </location>
    <ligand>
        <name>(6S)-5,6,7,8-tetrahydrofolate</name>
        <dbReference type="ChEBI" id="CHEBI:57453"/>
    </ligand>
</feature>
<evidence type="ECO:0000313" key="12">
    <source>
        <dbReference type="Proteomes" id="UP000184139"/>
    </source>
</evidence>
<dbReference type="SUPFAM" id="SSF53328">
    <property type="entry name" value="Formyltransferase"/>
    <property type="match status" value="1"/>
</dbReference>
<feature type="domain" description="Formyl transferase N-terminal" evidence="9">
    <location>
        <begin position="7"/>
        <end position="184"/>
    </location>
</feature>
<dbReference type="InterPro" id="IPR005793">
    <property type="entry name" value="Formyl_trans_C"/>
</dbReference>
<dbReference type="CDD" id="cd08704">
    <property type="entry name" value="Met_tRNA_FMT_C"/>
    <property type="match status" value="1"/>
</dbReference>
<evidence type="ECO:0000256" key="7">
    <source>
        <dbReference type="ARBA" id="ARBA00048558"/>
    </source>
</evidence>
<comment type="function">
    <text evidence="1 8">Attaches a formyl group to the free amino group of methionyl-tRNA(fMet). The formyl group appears to play a dual role in the initiator identity of N-formylmethionyl-tRNA by promoting its recognition by IF2 and preventing the misappropriation of this tRNA by the elongation apparatus.</text>
</comment>
<keyword evidence="12" id="KW-1185">Reference proteome</keyword>
<dbReference type="Proteomes" id="UP000184139">
    <property type="component" value="Unassembled WGS sequence"/>
</dbReference>
<organism evidence="11 12">
    <name type="scientific">Desulfofustis glycolicus DSM 9705</name>
    <dbReference type="NCBI Taxonomy" id="1121409"/>
    <lineage>
        <taxon>Bacteria</taxon>
        <taxon>Pseudomonadati</taxon>
        <taxon>Thermodesulfobacteriota</taxon>
        <taxon>Desulfobulbia</taxon>
        <taxon>Desulfobulbales</taxon>
        <taxon>Desulfocapsaceae</taxon>
        <taxon>Desulfofustis</taxon>
    </lineage>
</organism>
<dbReference type="InterPro" id="IPR011034">
    <property type="entry name" value="Formyl_transferase-like_C_sf"/>
</dbReference>
<dbReference type="STRING" id="1121409.SAMN02745124_02480"/>
<accession>A0A1M5WSW5</accession>
<proteinExistence type="inferred from homology"/>
<dbReference type="NCBIfam" id="TIGR00460">
    <property type="entry name" value="fmt"/>
    <property type="match status" value="1"/>
</dbReference>
<dbReference type="SUPFAM" id="SSF50486">
    <property type="entry name" value="FMT C-terminal domain-like"/>
    <property type="match status" value="1"/>
</dbReference>
<reference evidence="11 12" key="1">
    <citation type="submission" date="2016-11" db="EMBL/GenBank/DDBJ databases">
        <authorList>
            <person name="Jaros S."/>
            <person name="Januszkiewicz K."/>
            <person name="Wedrychowicz H."/>
        </authorList>
    </citation>
    <scope>NUCLEOTIDE SEQUENCE [LARGE SCALE GENOMIC DNA]</scope>
    <source>
        <strain evidence="11 12">DSM 9705</strain>
    </source>
</reference>
<dbReference type="InterPro" id="IPR044135">
    <property type="entry name" value="Met-tRNA-FMT_C"/>
</dbReference>
<dbReference type="AlphaFoldDB" id="A0A1M5WSW5"/>
<dbReference type="Gene3D" id="3.10.25.10">
    <property type="entry name" value="Formyl transferase, C-terminal domain"/>
    <property type="match status" value="1"/>
</dbReference>
<dbReference type="EMBL" id="FQXS01000014">
    <property type="protein sequence ID" value="SHH90113.1"/>
    <property type="molecule type" value="Genomic_DNA"/>
</dbReference>
<dbReference type="OrthoDB" id="9802815at2"/>
<evidence type="ECO:0000256" key="5">
    <source>
        <dbReference type="ARBA" id="ARBA00022679"/>
    </source>
</evidence>
<comment type="similarity">
    <text evidence="2 8">Belongs to the Fmt family.</text>
</comment>
<evidence type="ECO:0000256" key="3">
    <source>
        <dbReference type="ARBA" id="ARBA00012261"/>
    </source>
</evidence>
<evidence type="ECO:0000256" key="2">
    <source>
        <dbReference type="ARBA" id="ARBA00010699"/>
    </source>
</evidence>
<keyword evidence="6 8" id="KW-0648">Protein biosynthesis</keyword>
<evidence type="ECO:0000256" key="1">
    <source>
        <dbReference type="ARBA" id="ARBA00002606"/>
    </source>
</evidence>
<dbReference type="HAMAP" id="MF_00182">
    <property type="entry name" value="Formyl_trans"/>
    <property type="match status" value="1"/>
</dbReference>
<dbReference type="CDD" id="cd08646">
    <property type="entry name" value="FMT_core_Met-tRNA-FMT_N"/>
    <property type="match status" value="1"/>
</dbReference>
<dbReference type="PANTHER" id="PTHR11138">
    <property type="entry name" value="METHIONYL-TRNA FORMYLTRANSFERASE"/>
    <property type="match status" value="1"/>
</dbReference>
<dbReference type="InterPro" id="IPR041711">
    <property type="entry name" value="Met-tRNA-FMT_N"/>
</dbReference>
<dbReference type="Pfam" id="PF00551">
    <property type="entry name" value="Formyl_trans_N"/>
    <property type="match status" value="1"/>
</dbReference>
<feature type="domain" description="Formyl transferase C-terminal" evidence="10">
    <location>
        <begin position="209"/>
        <end position="305"/>
    </location>
</feature>
<dbReference type="Pfam" id="PF02911">
    <property type="entry name" value="Formyl_trans_C"/>
    <property type="match status" value="1"/>
</dbReference>
<dbReference type="InterPro" id="IPR002376">
    <property type="entry name" value="Formyl_transf_N"/>
</dbReference>
<name>A0A1M5WSW5_9BACT</name>
<dbReference type="GO" id="GO:0005829">
    <property type="term" value="C:cytosol"/>
    <property type="evidence" value="ECO:0007669"/>
    <property type="project" value="TreeGrafter"/>
</dbReference>
<evidence type="ECO:0000256" key="8">
    <source>
        <dbReference type="HAMAP-Rule" id="MF_00182"/>
    </source>
</evidence>
<evidence type="ECO:0000256" key="4">
    <source>
        <dbReference type="ARBA" id="ARBA00016014"/>
    </source>
</evidence>
<evidence type="ECO:0000259" key="10">
    <source>
        <dbReference type="Pfam" id="PF02911"/>
    </source>
</evidence>
<dbReference type="PANTHER" id="PTHR11138:SF5">
    <property type="entry name" value="METHIONYL-TRNA FORMYLTRANSFERASE, MITOCHONDRIAL"/>
    <property type="match status" value="1"/>
</dbReference>
<dbReference type="EC" id="2.1.2.9" evidence="3 8"/>
<sequence>MAQERFRIIFMGTPDFAVPSLNALIHGPDRVVAVVSQPDRPKGRSRRPMPPPVKILAGEHDLPVLQPEKIKTPEFAAALASYEPDLIVVAAYGRILPPPLLNLPKHGCINVHGSLLPRHRGAAPIQWALIKGDAEVGVAIMQMDEGMDTGDILLTAALHPDPDETAGSLLPKLAELGSQVLMDTIDLLGQGGLATIKQDETLATVAPMLKKEDGCIDWHRPALHIHRMIRGLDPWPTAYSYLDGRKLQLFAPTVIGEESSQEPGTILRADREGLLVATAHNCLLIREVKPEGRGRMSIASFLNGHPLTTGCRLAGLPA</sequence>
<keyword evidence="5 8" id="KW-0808">Transferase</keyword>
<evidence type="ECO:0000256" key="6">
    <source>
        <dbReference type="ARBA" id="ARBA00022917"/>
    </source>
</evidence>
<dbReference type="RefSeq" id="WP_073376450.1">
    <property type="nucleotide sequence ID" value="NZ_FQXS01000014.1"/>
</dbReference>
<protein>
    <recommendedName>
        <fullName evidence="4 8">Methionyl-tRNA formyltransferase</fullName>
        <ecNumber evidence="3 8">2.1.2.9</ecNumber>
    </recommendedName>
</protein>
<evidence type="ECO:0000313" key="11">
    <source>
        <dbReference type="EMBL" id="SHH90113.1"/>
    </source>
</evidence>
<dbReference type="InterPro" id="IPR005794">
    <property type="entry name" value="Fmt"/>
</dbReference>
<gene>
    <name evidence="8" type="primary">fmt</name>
    <name evidence="11" type="ORF">SAMN02745124_02480</name>
</gene>
<dbReference type="InterPro" id="IPR037022">
    <property type="entry name" value="Formyl_trans_C_sf"/>
</dbReference>
<dbReference type="GO" id="GO:0004479">
    <property type="term" value="F:methionyl-tRNA formyltransferase activity"/>
    <property type="evidence" value="ECO:0007669"/>
    <property type="project" value="UniProtKB-UniRule"/>
</dbReference>